<evidence type="ECO:0000259" key="1">
    <source>
        <dbReference type="Pfam" id="PF12770"/>
    </source>
</evidence>
<dbReference type="Pfam" id="PF12770">
    <property type="entry name" value="CHAT"/>
    <property type="match status" value="1"/>
</dbReference>
<protein>
    <submittedName>
        <fullName evidence="2">CHAT domain-containing protein</fullName>
    </submittedName>
</protein>
<dbReference type="InterPro" id="IPR024983">
    <property type="entry name" value="CHAT_dom"/>
</dbReference>
<comment type="caution">
    <text evidence="2">The sequence shown here is derived from an EMBL/GenBank/DDBJ whole genome shotgun (WGS) entry which is preliminary data.</text>
</comment>
<dbReference type="Proteomes" id="UP001492380">
    <property type="component" value="Unassembled WGS sequence"/>
</dbReference>
<dbReference type="InterPro" id="IPR011990">
    <property type="entry name" value="TPR-like_helical_dom_sf"/>
</dbReference>
<feature type="domain" description="CHAT" evidence="1">
    <location>
        <begin position="940"/>
        <end position="1258"/>
    </location>
</feature>
<name>A0ABR1YFE3_9PEZI</name>
<reference evidence="2 3" key="1">
    <citation type="submission" date="2024-04" db="EMBL/GenBank/DDBJ databases">
        <title>Phyllosticta paracitricarpa is synonymous to the EU quarantine fungus P. citricarpa based on phylogenomic analyses.</title>
        <authorList>
            <consortium name="Lawrence Berkeley National Laboratory"/>
            <person name="Van Ingen-Buijs V.A."/>
            <person name="Van Westerhoven A.C."/>
            <person name="Haridas S."/>
            <person name="Skiadas P."/>
            <person name="Martin F."/>
            <person name="Groenewald J.Z."/>
            <person name="Crous P.W."/>
            <person name="Seidl M.F."/>
        </authorList>
    </citation>
    <scope>NUCLEOTIDE SEQUENCE [LARGE SCALE GENOMIC DNA]</scope>
    <source>
        <strain evidence="2 3">CBS 123374</strain>
    </source>
</reference>
<evidence type="ECO:0000313" key="3">
    <source>
        <dbReference type="Proteomes" id="UP001492380"/>
    </source>
</evidence>
<accession>A0ABR1YFE3</accession>
<sequence>MRFSGAIKRIGGSVLLHFDKATKQKFDLAEELAIQAADLDDFYRDTGDLNFLQEALSLIQQALDTVNESQTTEIFESDDFFGDFAHRLVNDFCHVLERLYFATGEVGYLDQCIDKLKSVSFVAPEFSRLRILETCALGRNISFRYFATGEQDINDAREAIDVAYRVLVAVEKGRKKFKLRSEDQVSLDSADELVNKPFERAKGVYFFNRGSGFKRRFFWRGDPQALRSARSSFTEAAKLFPRWHQNHSRACVQLADCEVLYVNRTNDVSGLESALQVINSLDHSTSSSDFFINATHTKSLLYRMRYDHSSNAEDLDRSVAAAKEAAGQSTADKTLRICALQNLSNQLSRVAETQRSKEDMEAAIEAARGALDVGPEEDTQRAGVYAALGAGLEMKYTLFGGPENLKAAIEPLRNAVAVLSEDDHKRAMHLHNLSDGLRYSFQESGKLEQLNESISVERKALRLASKDDAERSVMLHGLSLALKFRFLQTQNSEDLNEAISVSEEALAGTPKESTRYPRRLHDLANVLQDRFARSHDLHDIDRAIEIISEAMSCGSYDETGVLVYSMTLSTCLMSRFNITGEVPDIDRAIAIVRGVLGNGAPSDRERPSWMGQLALLLDKRSESCTDVADEVRNLEEALRVREESVATMPEHHHDMAWFLCDLGSLQMKQVDLPPGGVGRRGQSLKAIASFRRGFNQPSASPMSRIRNGMHAGSLYIILRDWKSSSEILSESIQLFQQVSPLSLDENDRQHQLRGLTGMSTDACVSFIMMGNAEAAIETLEAGRGILANIAMKQHDQLPALRAASPALHARYIDLRRSLSVALPVERIEGVDLVAKRNLDQAAFQAMEYEIQQLPGLDNFNKTLSASQIRQLAEHGPLVSFCTTQDYSFALVITPNSIESLPLRELVWDDIQKKIPLVAGDDRLSLRPPTKRSGANKKMKELLAWLWNSAVKPVLNHLKLLCDVKQSLPPRLWWVTSGPLGLMPLHAAGRGAKFPSENAYAHVVSSYTATLSSLKFARECQSKVSSQSPTVALVTMPQTPNRTDLATAGEAQAVRDAFTSSDSSQQGSGLIELCQPSAPEVLRQVRGGSVDIFHLSCHAEPDLNDPSKTSLLFGSDPTAVSPDPLPIQELRKYNGGTDLSIRAPQLAYLSACCTAQQYELKLLDENIHLAAVFQVMGFPAVIGTLWEADDIAAAFIAKAFYQELFRLGQMDPRDVATIPKEEQIARALHKATAECRAAKFKRTKGAEDALLWANFVHFGP</sequence>
<proteinExistence type="predicted"/>
<evidence type="ECO:0000313" key="2">
    <source>
        <dbReference type="EMBL" id="KAK8227678.1"/>
    </source>
</evidence>
<dbReference type="Gene3D" id="1.25.40.10">
    <property type="entry name" value="Tetratricopeptide repeat domain"/>
    <property type="match status" value="1"/>
</dbReference>
<dbReference type="EMBL" id="JBBWRZ010000010">
    <property type="protein sequence ID" value="KAK8227678.1"/>
    <property type="molecule type" value="Genomic_DNA"/>
</dbReference>
<keyword evidence="3" id="KW-1185">Reference proteome</keyword>
<organism evidence="2 3">
    <name type="scientific">Phyllosticta capitalensis</name>
    <dbReference type="NCBI Taxonomy" id="121624"/>
    <lineage>
        <taxon>Eukaryota</taxon>
        <taxon>Fungi</taxon>
        <taxon>Dikarya</taxon>
        <taxon>Ascomycota</taxon>
        <taxon>Pezizomycotina</taxon>
        <taxon>Dothideomycetes</taxon>
        <taxon>Dothideomycetes incertae sedis</taxon>
        <taxon>Botryosphaeriales</taxon>
        <taxon>Phyllostictaceae</taxon>
        <taxon>Phyllosticta</taxon>
    </lineage>
</organism>
<gene>
    <name evidence="2" type="ORF">HDK90DRAFT_541807</name>
</gene>